<dbReference type="Gene3D" id="3.40.30.10">
    <property type="entry name" value="Glutaredoxin"/>
    <property type="match status" value="1"/>
</dbReference>
<name>A0A1M6JMG4_9FLAO</name>
<evidence type="ECO:0000256" key="3">
    <source>
        <dbReference type="ARBA" id="ARBA00023157"/>
    </source>
</evidence>
<evidence type="ECO:0000313" key="7">
    <source>
        <dbReference type="Proteomes" id="UP000184432"/>
    </source>
</evidence>
<dbReference type="PANTHER" id="PTHR42852">
    <property type="entry name" value="THIOL:DISULFIDE INTERCHANGE PROTEIN DSBE"/>
    <property type="match status" value="1"/>
</dbReference>
<accession>A0A1M6JMG4</accession>
<keyword evidence="2" id="KW-0201">Cytochrome c-type biogenesis</keyword>
<dbReference type="EMBL" id="FQYP01000009">
    <property type="protein sequence ID" value="SHJ47911.1"/>
    <property type="molecule type" value="Genomic_DNA"/>
</dbReference>
<dbReference type="InterPro" id="IPR017937">
    <property type="entry name" value="Thioredoxin_CS"/>
</dbReference>
<dbReference type="PROSITE" id="PS51352">
    <property type="entry name" value="THIOREDOXIN_2"/>
    <property type="match status" value="1"/>
</dbReference>
<gene>
    <name evidence="6" type="ORF">SAMN04488508_109146</name>
</gene>
<evidence type="ECO:0000256" key="1">
    <source>
        <dbReference type="ARBA" id="ARBA00004196"/>
    </source>
</evidence>
<sequence length="448" mass="52317">MKYLLSLCLFAVLISCQKKETATTTPTDPDRYQIQLQEQQAEQVLNQKFGTARPAAWLDETPSFLKDFPEADTLEVRLTRFLGARKIKELYANGSLDSIKYPMDSIKRGVYVVNGYRDGQQFVVIDANNNYTFKDDTVFYFKNDFKHRIPKEPFLRDSIPFVTIVYQDFDGEELIEKTMKVKPLPEKMPYEEFLNKEQLKQIPPRQLKDSFAIKLFYQQDWEGQLQLEDKGYVVNVMKWFQGPKIQFHEGPRDAITIDPQHQGYAIKDSIKLGNTYYVLDSITPKKDQLFIRKLDIKAPKWGYRVEETTVDFTFENIDAEQKKLSEVFDGKEYVLIDFWGTWCAPCKELTPDLVRMSQEYENKMALLSIAFDQKKEPLVTYIAKNNMAWEHIFVEGYAKANIKEKPRLIKNFAVEAYPTFILLNSKLEIVHRGSGRPALDKIEEMIKS</sequence>
<dbReference type="RefSeq" id="WP_073319978.1">
    <property type="nucleotide sequence ID" value="NZ_FQYP01000009.1"/>
</dbReference>
<dbReference type="PANTHER" id="PTHR42852:SF6">
    <property type="entry name" value="THIOL:DISULFIDE INTERCHANGE PROTEIN DSBE"/>
    <property type="match status" value="1"/>
</dbReference>
<dbReference type="OrthoDB" id="743079at2"/>
<dbReference type="CDD" id="cd02966">
    <property type="entry name" value="TlpA_like_family"/>
    <property type="match status" value="1"/>
</dbReference>
<keyword evidence="3" id="KW-1015">Disulfide bond</keyword>
<evidence type="ECO:0000256" key="4">
    <source>
        <dbReference type="ARBA" id="ARBA00023284"/>
    </source>
</evidence>
<dbReference type="InterPro" id="IPR013766">
    <property type="entry name" value="Thioredoxin_domain"/>
</dbReference>
<dbReference type="STRING" id="570521.SAMN04488508_109146"/>
<dbReference type="SUPFAM" id="SSF52833">
    <property type="entry name" value="Thioredoxin-like"/>
    <property type="match status" value="1"/>
</dbReference>
<protein>
    <submittedName>
        <fullName evidence="6">Thioredoxin-like</fullName>
    </submittedName>
</protein>
<dbReference type="GO" id="GO:0030313">
    <property type="term" value="C:cell envelope"/>
    <property type="evidence" value="ECO:0007669"/>
    <property type="project" value="UniProtKB-SubCell"/>
</dbReference>
<dbReference type="Proteomes" id="UP000184432">
    <property type="component" value="Unassembled WGS sequence"/>
</dbReference>
<dbReference type="InterPro" id="IPR012336">
    <property type="entry name" value="Thioredoxin-like_fold"/>
</dbReference>
<keyword evidence="7" id="KW-1185">Reference proteome</keyword>
<dbReference type="InterPro" id="IPR050553">
    <property type="entry name" value="Thioredoxin_ResA/DsbE_sf"/>
</dbReference>
<dbReference type="PROSITE" id="PS51257">
    <property type="entry name" value="PROKAR_LIPOPROTEIN"/>
    <property type="match status" value="1"/>
</dbReference>
<dbReference type="Pfam" id="PF13905">
    <property type="entry name" value="Thioredoxin_8"/>
    <property type="match status" value="1"/>
</dbReference>
<dbReference type="PROSITE" id="PS00194">
    <property type="entry name" value="THIOREDOXIN_1"/>
    <property type="match status" value="1"/>
</dbReference>
<evidence type="ECO:0000313" key="6">
    <source>
        <dbReference type="EMBL" id="SHJ47911.1"/>
    </source>
</evidence>
<evidence type="ECO:0000256" key="2">
    <source>
        <dbReference type="ARBA" id="ARBA00022748"/>
    </source>
</evidence>
<organism evidence="6 7">
    <name type="scientific">Aquimarina spongiae</name>
    <dbReference type="NCBI Taxonomy" id="570521"/>
    <lineage>
        <taxon>Bacteria</taxon>
        <taxon>Pseudomonadati</taxon>
        <taxon>Bacteroidota</taxon>
        <taxon>Flavobacteriia</taxon>
        <taxon>Flavobacteriales</taxon>
        <taxon>Flavobacteriaceae</taxon>
        <taxon>Aquimarina</taxon>
    </lineage>
</organism>
<comment type="subcellular location">
    <subcellularLocation>
        <location evidence="1">Cell envelope</location>
    </subcellularLocation>
</comment>
<dbReference type="GO" id="GO:0017004">
    <property type="term" value="P:cytochrome complex assembly"/>
    <property type="evidence" value="ECO:0007669"/>
    <property type="project" value="UniProtKB-KW"/>
</dbReference>
<dbReference type="AlphaFoldDB" id="A0A1M6JMG4"/>
<evidence type="ECO:0000259" key="5">
    <source>
        <dbReference type="PROSITE" id="PS51352"/>
    </source>
</evidence>
<reference evidence="7" key="1">
    <citation type="submission" date="2016-11" db="EMBL/GenBank/DDBJ databases">
        <authorList>
            <person name="Varghese N."/>
            <person name="Submissions S."/>
        </authorList>
    </citation>
    <scope>NUCLEOTIDE SEQUENCE [LARGE SCALE GENOMIC DNA]</scope>
    <source>
        <strain evidence="7">DSM 22623</strain>
    </source>
</reference>
<keyword evidence="4" id="KW-0676">Redox-active center</keyword>
<feature type="domain" description="Thioredoxin" evidence="5">
    <location>
        <begin position="303"/>
        <end position="448"/>
    </location>
</feature>
<dbReference type="InterPro" id="IPR036249">
    <property type="entry name" value="Thioredoxin-like_sf"/>
</dbReference>
<proteinExistence type="predicted"/>